<sequence length="146" mass="16499">MKRTLLRIVLILVFFAVSLGVLYRVGGAINSDAQIYHMMWGLTLPADVREEYSLATPASFHGDGIRYTVYACGELPSASDAAFSSSPDGELEERVLDLLKTLQVPDKHKPNFYPSYEWGVLQKGENQLYLIYNPVLEQLYCVQYTQ</sequence>
<dbReference type="EMBL" id="JAHLFP010000054">
    <property type="protein sequence ID" value="MBU3806490.1"/>
    <property type="molecule type" value="Genomic_DNA"/>
</dbReference>
<proteinExistence type="predicted"/>
<accession>A0A948T360</accession>
<protein>
    <submittedName>
        <fullName evidence="1">Uncharacterized protein</fullName>
    </submittedName>
</protein>
<evidence type="ECO:0000313" key="1">
    <source>
        <dbReference type="EMBL" id="MBU3806490.1"/>
    </source>
</evidence>
<dbReference type="Proteomes" id="UP000713596">
    <property type="component" value="Unassembled WGS sequence"/>
</dbReference>
<gene>
    <name evidence="1" type="ORF">H9882_06330</name>
</gene>
<name>A0A948T360_9FIRM</name>
<evidence type="ECO:0000313" key="2">
    <source>
        <dbReference type="Proteomes" id="UP000713596"/>
    </source>
</evidence>
<reference evidence="1" key="1">
    <citation type="journal article" date="2021" name="PeerJ">
        <title>Extensive microbial diversity within the chicken gut microbiome revealed by metagenomics and culture.</title>
        <authorList>
            <person name="Gilroy R."/>
            <person name="Ravi A."/>
            <person name="Getino M."/>
            <person name="Pursley I."/>
            <person name="Horton D.L."/>
            <person name="Alikhan N.F."/>
            <person name="Baker D."/>
            <person name="Gharbi K."/>
            <person name="Hall N."/>
            <person name="Watson M."/>
            <person name="Adriaenssens E.M."/>
            <person name="Foster-Nyarko E."/>
            <person name="Jarju S."/>
            <person name="Secka A."/>
            <person name="Antonio M."/>
            <person name="Oren A."/>
            <person name="Chaudhuri R.R."/>
            <person name="La Ragione R."/>
            <person name="Hildebrand F."/>
            <person name="Pallen M.J."/>
        </authorList>
    </citation>
    <scope>NUCLEOTIDE SEQUENCE</scope>
    <source>
        <strain evidence="1">B5_2728</strain>
    </source>
</reference>
<reference evidence="1" key="2">
    <citation type="submission" date="2021-04" db="EMBL/GenBank/DDBJ databases">
        <authorList>
            <person name="Gilroy R."/>
        </authorList>
    </citation>
    <scope>NUCLEOTIDE SEQUENCE</scope>
    <source>
        <strain evidence="1">B5_2728</strain>
    </source>
</reference>
<organism evidence="1 2">
    <name type="scientific">Candidatus Allofournierella pullistercoris</name>
    <dbReference type="NCBI Taxonomy" id="2838597"/>
    <lineage>
        <taxon>Bacteria</taxon>
        <taxon>Bacillati</taxon>
        <taxon>Bacillota</taxon>
        <taxon>Clostridia</taxon>
        <taxon>Eubacteriales</taxon>
        <taxon>Oscillospiraceae</taxon>
        <taxon>Allofournierella</taxon>
    </lineage>
</organism>
<dbReference type="AlphaFoldDB" id="A0A948T360"/>
<comment type="caution">
    <text evidence="1">The sequence shown here is derived from an EMBL/GenBank/DDBJ whole genome shotgun (WGS) entry which is preliminary data.</text>
</comment>